<evidence type="ECO:0000313" key="2">
    <source>
        <dbReference type="EMBL" id="CAG6580111.1"/>
    </source>
</evidence>
<proteinExistence type="predicted"/>
<feature type="compositionally biased region" description="Basic and acidic residues" evidence="1">
    <location>
        <begin position="72"/>
        <end position="91"/>
    </location>
</feature>
<dbReference type="EMBL" id="HBUE01197452">
    <property type="protein sequence ID" value="CAG6528377.1"/>
    <property type="molecule type" value="Transcribed_RNA"/>
</dbReference>
<protein>
    <submittedName>
        <fullName evidence="2">(northern house mosquito) hypothetical protein</fullName>
    </submittedName>
</protein>
<accession>A0A8D8K3G5</accession>
<feature type="region of interest" description="Disordered" evidence="1">
    <location>
        <begin position="1"/>
        <end position="34"/>
    </location>
</feature>
<feature type="region of interest" description="Disordered" evidence="1">
    <location>
        <begin position="49"/>
        <end position="93"/>
    </location>
</feature>
<dbReference type="AlphaFoldDB" id="A0A8D8K3G5"/>
<organism evidence="2">
    <name type="scientific">Culex pipiens</name>
    <name type="common">House mosquito</name>
    <dbReference type="NCBI Taxonomy" id="7175"/>
    <lineage>
        <taxon>Eukaryota</taxon>
        <taxon>Metazoa</taxon>
        <taxon>Ecdysozoa</taxon>
        <taxon>Arthropoda</taxon>
        <taxon>Hexapoda</taxon>
        <taxon>Insecta</taxon>
        <taxon>Pterygota</taxon>
        <taxon>Neoptera</taxon>
        <taxon>Endopterygota</taxon>
        <taxon>Diptera</taxon>
        <taxon>Nematocera</taxon>
        <taxon>Culicoidea</taxon>
        <taxon>Culicidae</taxon>
        <taxon>Culicinae</taxon>
        <taxon>Culicini</taxon>
        <taxon>Culex</taxon>
        <taxon>Culex</taxon>
    </lineage>
</organism>
<reference evidence="2" key="1">
    <citation type="submission" date="2021-05" db="EMBL/GenBank/DDBJ databases">
        <authorList>
            <person name="Alioto T."/>
            <person name="Alioto T."/>
            <person name="Gomez Garrido J."/>
        </authorList>
    </citation>
    <scope>NUCLEOTIDE SEQUENCE</scope>
</reference>
<sequence>MLEQPEISLQSAARFPRFPTNTQKGKFNQHDHATPCDRTDTCIHSSKAEPRSIASRQHQQLVQPEKSALGDGKGHETGRTTEYAAKPDQDTGKSASIVSQSALHLVVAFPRLTIRPVIVPRMVR</sequence>
<dbReference type="EMBL" id="HBUE01303479">
    <property type="protein sequence ID" value="CAG6580111.1"/>
    <property type="molecule type" value="Transcribed_RNA"/>
</dbReference>
<name>A0A8D8K3G5_CULPI</name>
<evidence type="ECO:0000256" key="1">
    <source>
        <dbReference type="SAM" id="MobiDB-lite"/>
    </source>
</evidence>